<evidence type="ECO:0000259" key="18">
    <source>
        <dbReference type="Pfam" id="PF01746"/>
    </source>
</evidence>
<keyword evidence="9 15" id="KW-0808">Transferase</keyword>
<evidence type="ECO:0000256" key="9">
    <source>
        <dbReference type="ARBA" id="ARBA00022679"/>
    </source>
</evidence>
<dbReference type="Gene3D" id="1.10.1270.20">
    <property type="entry name" value="tRNA(m1g37)methyltransferase, domain 2"/>
    <property type="match status" value="1"/>
</dbReference>
<dbReference type="HAMAP" id="MF_00605">
    <property type="entry name" value="TrmD"/>
    <property type="match status" value="1"/>
</dbReference>
<dbReference type="GO" id="GO:0005829">
    <property type="term" value="C:cytosol"/>
    <property type="evidence" value="ECO:0007669"/>
    <property type="project" value="TreeGrafter"/>
</dbReference>
<evidence type="ECO:0000256" key="5">
    <source>
        <dbReference type="ARBA" id="ARBA00012807"/>
    </source>
</evidence>
<feature type="binding site" evidence="15 16">
    <location>
        <begin position="141"/>
        <end position="146"/>
    </location>
    <ligand>
        <name>S-adenosyl-L-methionine</name>
        <dbReference type="ChEBI" id="CHEBI:59789"/>
    </ligand>
</feature>
<dbReference type="NCBIfam" id="NF000648">
    <property type="entry name" value="PRK00026.1"/>
    <property type="match status" value="1"/>
</dbReference>
<dbReference type="CDD" id="cd18080">
    <property type="entry name" value="TrmD-like"/>
    <property type="match status" value="1"/>
</dbReference>
<dbReference type="Proteomes" id="UP000177967">
    <property type="component" value="Unassembled WGS sequence"/>
</dbReference>
<dbReference type="SUPFAM" id="SSF75217">
    <property type="entry name" value="alpha/beta knot"/>
    <property type="match status" value="1"/>
</dbReference>
<evidence type="ECO:0000313" key="19">
    <source>
        <dbReference type="EMBL" id="OGY09723.1"/>
    </source>
</evidence>
<evidence type="ECO:0000256" key="4">
    <source>
        <dbReference type="ARBA" id="ARBA00011738"/>
    </source>
</evidence>
<dbReference type="EMBL" id="MHBW01000005">
    <property type="protein sequence ID" value="OGY09723.1"/>
    <property type="molecule type" value="Genomic_DNA"/>
</dbReference>
<comment type="catalytic activity">
    <reaction evidence="14 15 17">
        <text>guanosine(37) in tRNA + S-adenosyl-L-methionine = N(1)-methylguanosine(37) in tRNA + S-adenosyl-L-homocysteine + H(+)</text>
        <dbReference type="Rhea" id="RHEA:36899"/>
        <dbReference type="Rhea" id="RHEA-COMP:10145"/>
        <dbReference type="Rhea" id="RHEA-COMP:10147"/>
        <dbReference type="ChEBI" id="CHEBI:15378"/>
        <dbReference type="ChEBI" id="CHEBI:57856"/>
        <dbReference type="ChEBI" id="CHEBI:59789"/>
        <dbReference type="ChEBI" id="CHEBI:73542"/>
        <dbReference type="ChEBI" id="CHEBI:74269"/>
        <dbReference type="EC" id="2.1.1.228"/>
    </reaction>
</comment>
<gene>
    <name evidence="15" type="primary">trmD</name>
    <name evidence="19" type="ORF">A2782_02695</name>
</gene>
<dbReference type="EC" id="2.1.1.228" evidence="5 15"/>
<comment type="function">
    <text evidence="1 15 17">Specifically methylates guanosine-37 in various tRNAs.</text>
</comment>
<keyword evidence="8 15" id="KW-0489">Methyltransferase</keyword>
<comment type="similarity">
    <text evidence="3 15 17">Belongs to the RNA methyltransferase TrmD family.</text>
</comment>
<dbReference type="InterPro" id="IPR023148">
    <property type="entry name" value="tRNA_m1G_MeTrfase_C_sf"/>
</dbReference>
<dbReference type="STRING" id="1797513.A2782_02695"/>
<evidence type="ECO:0000256" key="14">
    <source>
        <dbReference type="ARBA" id="ARBA00047783"/>
    </source>
</evidence>
<evidence type="ECO:0000313" key="20">
    <source>
        <dbReference type="Proteomes" id="UP000177967"/>
    </source>
</evidence>
<proteinExistence type="inferred from homology"/>
<evidence type="ECO:0000256" key="17">
    <source>
        <dbReference type="RuleBase" id="RU003464"/>
    </source>
</evidence>
<dbReference type="InterPro" id="IPR016009">
    <property type="entry name" value="tRNA_MeTrfase_TRMD/TRM10"/>
</dbReference>
<evidence type="ECO:0000256" key="8">
    <source>
        <dbReference type="ARBA" id="ARBA00022603"/>
    </source>
</evidence>
<evidence type="ECO:0000256" key="13">
    <source>
        <dbReference type="ARBA" id="ARBA00033392"/>
    </source>
</evidence>
<dbReference type="PANTHER" id="PTHR46417">
    <property type="entry name" value="TRNA (GUANINE-N(1)-)-METHYLTRANSFERASE"/>
    <property type="match status" value="1"/>
</dbReference>
<dbReference type="AlphaFoldDB" id="A0A1G1V2W1"/>
<evidence type="ECO:0000256" key="2">
    <source>
        <dbReference type="ARBA" id="ARBA00004496"/>
    </source>
</evidence>
<evidence type="ECO:0000256" key="11">
    <source>
        <dbReference type="ARBA" id="ARBA00022694"/>
    </source>
</evidence>
<dbReference type="InterPro" id="IPR029028">
    <property type="entry name" value="Alpha/beta_knot_MTases"/>
</dbReference>
<dbReference type="InterPro" id="IPR002649">
    <property type="entry name" value="tRNA_m1G_MeTrfase_TrmD"/>
</dbReference>
<keyword evidence="7 15" id="KW-0963">Cytoplasm</keyword>
<comment type="subunit">
    <text evidence="4 15 17">Homodimer.</text>
</comment>
<comment type="caution">
    <text evidence="19">The sequence shown here is derived from an EMBL/GenBank/DDBJ whole genome shotgun (WGS) entry which is preliminary data.</text>
</comment>
<evidence type="ECO:0000256" key="15">
    <source>
        <dbReference type="HAMAP-Rule" id="MF_00605"/>
    </source>
</evidence>
<dbReference type="GO" id="GO:0002939">
    <property type="term" value="P:tRNA N1-guanine methylation"/>
    <property type="evidence" value="ECO:0007669"/>
    <property type="project" value="TreeGrafter"/>
</dbReference>
<evidence type="ECO:0000256" key="12">
    <source>
        <dbReference type="ARBA" id="ARBA00029736"/>
    </source>
</evidence>
<accession>A0A1G1V2W1</accession>
<comment type="caution">
    <text evidence="15">Lacks conserved residue(s) required for the propagation of feature annotation.</text>
</comment>
<dbReference type="Gene3D" id="3.40.1280.10">
    <property type="match status" value="1"/>
</dbReference>
<evidence type="ECO:0000256" key="10">
    <source>
        <dbReference type="ARBA" id="ARBA00022691"/>
    </source>
</evidence>
<dbReference type="InterPro" id="IPR029026">
    <property type="entry name" value="tRNA_m1G_MTases_N"/>
</dbReference>
<dbReference type="GO" id="GO:0052906">
    <property type="term" value="F:tRNA (guanine(37)-N1)-methyltransferase activity"/>
    <property type="evidence" value="ECO:0007669"/>
    <property type="project" value="UniProtKB-UniRule"/>
</dbReference>
<sequence length="234" mass="26542">MKIDILTLFPKMFSGPFDESIIGRGQKRGLVDIHIHQLRDWAEGRHKTVDDRPYGGGTGMVLMVEPLARAIEELKIGHSSPVTHHPSPVPRVILLDPGGERFTQRKARELSKVDHLILVAAHYETVDQRFREHFIDEEISIGDYVLTGGELPAMVLVDTIARLIPGVLAKSEATELESFETGLLEYPQYTRPENFRGWKVPDVLLSGDHKKIEAWKAEKSLDRTRKNRPDLLKQ</sequence>
<feature type="domain" description="tRNA methyltransferase TRMD/TRM10-type" evidence="18">
    <location>
        <begin position="1"/>
        <end position="234"/>
    </location>
</feature>
<evidence type="ECO:0000256" key="1">
    <source>
        <dbReference type="ARBA" id="ARBA00002634"/>
    </source>
</evidence>
<comment type="subcellular location">
    <subcellularLocation>
        <location evidence="2 15 17">Cytoplasm</location>
    </subcellularLocation>
</comment>
<dbReference type="PIRSF" id="PIRSF000386">
    <property type="entry name" value="tRNA_mtase"/>
    <property type="match status" value="1"/>
</dbReference>
<dbReference type="PANTHER" id="PTHR46417:SF1">
    <property type="entry name" value="TRNA (GUANINE-N(1)-)-METHYLTRANSFERASE"/>
    <property type="match status" value="1"/>
</dbReference>
<protein>
    <recommendedName>
        <fullName evidence="6 15">tRNA (guanine-N(1)-)-methyltransferase</fullName>
        <ecNumber evidence="5 15">2.1.1.228</ecNumber>
    </recommendedName>
    <alternativeName>
        <fullName evidence="12 15">M1G-methyltransferase</fullName>
    </alternativeName>
    <alternativeName>
        <fullName evidence="13 15">tRNA [GM37] methyltransferase</fullName>
    </alternativeName>
</protein>
<evidence type="ECO:0000256" key="16">
    <source>
        <dbReference type="PIRSR" id="PIRSR000386-1"/>
    </source>
</evidence>
<evidence type="ECO:0000256" key="7">
    <source>
        <dbReference type="ARBA" id="ARBA00022490"/>
    </source>
</evidence>
<keyword evidence="10 15" id="KW-0949">S-adenosyl-L-methionine</keyword>
<name>A0A1G1V2W1_9BACT</name>
<evidence type="ECO:0000256" key="3">
    <source>
        <dbReference type="ARBA" id="ARBA00007630"/>
    </source>
</evidence>
<reference evidence="19 20" key="1">
    <citation type="journal article" date="2016" name="Nat. Commun.">
        <title>Thousands of microbial genomes shed light on interconnected biogeochemical processes in an aquifer system.</title>
        <authorList>
            <person name="Anantharaman K."/>
            <person name="Brown C.T."/>
            <person name="Hug L.A."/>
            <person name="Sharon I."/>
            <person name="Castelle C.J."/>
            <person name="Probst A.J."/>
            <person name="Thomas B.C."/>
            <person name="Singh A."/>
            <person name="Wilkins M.J."/>
            <person name="Karaoz U."/>
            <person name="Brodie E.L."/>
            <person name="Williams K.H."/>
            <person name="Hubbard S.S."/>
            <person name="Banfield J.F."/>
        </authorList>
    </citation>
    <scope>NUCLEOTIDE SEQUENCE [LARGE SCALE GENOMIC DNA]</scope>
</reference>
<dbReference type="Pfam" id="PF01746">
    <property type="entry name" value="tRNA_m1G_MT"/>
    <property type="match status" value="1"/>
</dbReference>
<keyword evidence="11 15" id="KW-0819">tRNA processing</keyword>
<dbReference type="FunFam" id="3.40.1280.10:FF:000001">
    <property type="entry name" value="tRNA (guanine-N(1)-)-methyltransferase"/>
    <property type="match status" value="1"/>
</dbReference>
<organism evidence="19 20">
    <name type="scientific">Candidatus Blackburnbacteria bacterium RIFCSPHIGHO2_01_FULL_43_15b</name>
    <dbReference type="NCBI Taxonomy" id="1797513"/>
    <lineage>
        <taxon>Bacteria</taxon>
        <taxon>Candidatus Blackburniibacteriota</taxon>
    </lineage>
</organism>
<evidence type="ECO:0000256" key="6">
    <source>
        <dbReference type="ARBA" id="ARBA00014679"/>
    </source>
</evidence>
<dbReference type="NCBIfam" id="TIGR00088">
    <property type="entry name" value="trmD"/>
    <property type="match status" value="1"/>
</dbReference>